<evidence type="ECO:0000256" key="8">
    <source>
        <dbReference type="RuleBase" id="RU000590"/>
    </source>
</evidence>
<dbReference type="EC" id="3.4.11.9" evidence="4"/>
<evidence type="ECO:0000256" key="6">
    <source>
        <dbReference type="ARBA" id="ARBA00022801"/>
    </source>
</evidence>
<dbReference type="RefSeq" id="WP_188545819.1">
    <property type="nucleotide sequence ID" value="NZ_BMCU01000003.1"/>
</dbReference>
<dbReference type="PROSITE" id="PS00491">
    <property type="entry name" value="PROLINE_PEPTIDASE"/>
    <property type="match status" value="1"/>
</dbReference>
<dbReference type="SUPFAM" id="SSF53092">
    <property type="entry name" value="Creatinase/prolidase N-terminal domain"/>
    <property type="match status" value="1"/>
</dbReference>
<gene>
    <name evidence="11" type="ORF">GCM10007304_31990</name>
</gene>
<keyword evidence="5 8" id="KW-0479">Metal-binding</keyword>
<keyword evidence="11" id="KW-0645">Protease</keyword>
<dbReference type="InterPro" id="IPR029149">
    <property type="entry name" value="Creatin/AminoP/Spt16_N"/>
</dbReference>
<dbReference type="Pfam" id="PF05195">
    <property type="entry name" value="AMP_N"/>
    <property type="match status" value="1"/>
</dbReference>
<feature type="domain" description="Aminopeptidase P N-terminal" evidence="10">
    <location>
        <begin position="38"/>
        <end position="183"/>
    </location>
</feature>
<dbReference type="Proteomes" id="UP000654257">
    <property type="component" value="Unassembled WGS sequence"/>
</dbReference>
<dbReference type="CDD" id="cd01087">
    <property type="entry name" value="Prolidase"/>
    <property type="match status" value="1"/>
</dbReference>
<evidence type="ECO:0000256" key="5">
    <source>
        <dbReference type="ARBA" id="ARBA00022723"/>
    </source>
</evidence>
<dbReference type="PANTHER" id="PTHR43226">
    <property type="entry name" value="XAA-PRO AMINOPEPTIDASE 3"/>
    <property type="match status" value="1"/>
</dbReference>
<dbReference type="InterPro" id="IPR001131">
    <property type="entry name" value="Peptidase_M24B_aminopep-P_CS"/>
</dbReference>
<organism evidence="11 12">
    <name type="scientific">Rhodococcoides trifolii</name>
    <dbReference type="NCBI Taxonomy" id="908250"/>
    <lineage>
        <taxon>Bacteria</taxon>
        <taxon>Bacillati</taxon>
        <taxon>Actinomycetota</taxon>
        <taxon>Actinomycetes</taxon>
        <taxon>Mycobacteriales</taxon>
        <taxon>Nocardiaceae</taxon>
        <taxon>Rhodococcoides</taxon>
    </lineage>
</organism>
<keyword evidence="12" id="KW-1185">Reference proteome</keyword>
<comment type="caution">
    <text evidence="11">The sequence shown here is derived from an EMBL/GenBank/DDBJ whole genome shotgun (WGS) entry which is preliminary data.</text>
</comment>
<evidence type="ECO:0000259" key="10">
    <source>
        <dbReference type="SMART" id="SM01011"/>
    </source>
</evidence>
<dbReference type="SMART" id="SM01011">
    <property type="entry name" value="AMP_N"/>
    <property type="match status" value="1"/>
</dbReference>
<evidence type="ECO:0000256" key="2">
    <source>
        <dbReference type="ARBA" id="ARBA00001936"/>
    </source>
</evidence>
<dbReference type="InterPro" id="IPR052433">
    <property type="entry name" value="X-Pro_dipept-like"/>
</dbReference>
<dbReference type="SUPFAM" id="SSF55920">
    <property type="entry name" value="Creatinase/aminopeptidase"/>
    <property type="match status" value="1"/>
</dbReference>
<dbReference type="InterPro" id="IPR000994">
    <property type="entry name" value="Pept_M24"/>
</dbReference>
<reference evidence="11" key="1">
    <citation type="journal article" date="2014" name="Int. J. Syst. Evol. Microbiol.">
        <title>Complete genome sequence of Corynebacterium casei LMG S-19264T (=DSM 44701T), isolated from a smear-ripened cheese.</title>
        <authorList>
            <consortium name="US DOE Joint Genome Institute (JGI-PGF)"/>
            <person name="Walter F."/>
            <person name="Albersmeier A."/>
            <person name="Kalinowski J."/>
            <person name="Ruckert C."/>
        </authorList>
    </citation>
    <scope>NUCLEOTIDE SEQUENCE</scope>
    <source>
        <strain evidence="11">CCM 7905</strain>
    </source>
</reference>
<accession>A0A917FZR9</accession>
<keyword evidence="7" id="KW-0464">Manganese</keyword>
<dbReference type="EMBL" id="BMCU01000003">
    <property type="protein sequence ID" value="GGG15519.1"/>
    <property type="molecule type" value="Genomic_DNA"/>
</dbReference>
<comment type="similarity">
    <text evidence="3 8">Belongs to the peptidase M24B family.</text>
</comment>
<dbReference type="Pfam" id="PF00557">
    <property type="entry name" value="Peptidase_M24"/>
    <property type="match status" value="1"/>
</dbReference>
<evidence type="ECO:0000256" key="1">
    <source>
        <dbReference type="ARBA" id="ARBA00001424"/>
    </source>
</evidence>
<name>A0A917FZR9_9NOCA</name>
<dbReference type="InterPro" id="IPR007865">
    <property type="entry name" value="Aminopep_P_N"/>
</dbReference>
<evidence type="ECO:0000256" key="3">
    <source>
        <dbReference type="ARBA" id="ARBA00008766"/>
    </source>
</evidence>
<dbReference type="InterPro" id="IPR036005">
    <property type="entry name" value="Creatinase/aminopeptidase-like"/>
</dbReference>
<keyword evidence="11" id="KW-0031">Aminopeptidase</keyword>
<dbReference type="GO" id="GO:0070006">
    <property type="term" value="F:metalloaminopeptidase activity"/>
    <property type="evidence" value="ECO:0007669"/>
    <property type="project" value="InterPro"/>
</dbReference>
<evidence type="ECO:0000313" key="12">
    <source>
        <dbReference type="Proteomes" id="UP000654257"/>
    </source>
</evidence>
<sequence length="483" mass="52865">MSETPVRKRRSTLPSTPEFGTYMSTGWDDVPDRRPDQREVAVFAARRRAAVSARHPGNWLVVPAGDLVQRSNDTDYPFRAHSGFAHLTGWGADTIPGSVLVLEPVAEGPHSATLFFPAAPGRDTTEFFTDARTGEFWTGPRPSLAHVEAELGLRTRPLSELPEVLSSLGDDTAVVTEADPEVNELLSRTPSVASTLDSDLFRTLSEIRLVKDDYEIAQMRRAIDATARGFDDIVTGLPISSGHVRGERLVEGVFHSRARLEGNDVGYATIAASGHHATVLHWEKNDGPVLAGDLLLVDAGVEMDSYYTADITRTVPVDGHFSPVQRQVYEAVLDAADAAFAVTRPGVRFLDVHEAAMAVIAARLDEWGLLTMSVEEALERDNQPHRRYMVHGTSHHLGLDVHDCAQARLELYQEGVLEEGMIFTIEPGLYFQSTDLTVPAEYRGIGVRIEDDILVTANGAENMSVGLPRSADDVEAWVARLAL</sequence>
<dbReference type="Gene3D" id="3.90.230.10">
    <property type="entry name" value="Creatinase/methionine aminopeptidase superfamily"/>
    <property type="match status" value="1"/>
</dbReference>
<dbReference type="Gene3D" id="3.40.350.10">
    <property type="entry name" value="Creatinase/prolidase N-terminal domain"/>
    <property type="match status" value="1"/>
</dbReference>
<dbReference type="GO" id="GO:0006508">
    <property type="term" value="P:proteolysis"/>
    <property type="evidence" value="ECO:0007669"/>
    <property type="project" value="TreeGrafter"/>
</dbReference>
<protein>
    <recommendedName>
        <fullName evidence="4">Xaa-Pro aminopeptidase</fullName>
        <ecNumber evidence="4">3.4.11.9</ecNumber>
    </recommendedName>
</protein>
<evidence type="ECO:0000256" key="7">
    <source>
        <dbReference type="ARBA" id="ARBA00023211"/>
    </source>
</evidence>
<keyword evidence="6" id="KW-0378">Hydrolase</keyword>
<feature type="region of interest" description="Disordered" evidence="9">
    <location>
        <begin position="1"/>
        <end position="33"/>
    </location>
</feature>
<comment type="catalytic activity">
    <reaction evidence="1">
        <text>Release of any N-terminal amino acid, including proline, that is linked to proline, even from a dipeptide or tripeptide.</text>
        <dbReference type="EC" id="3.4.11.9"/>
    </reaction>
</comment>
<comment type="cofactor">
    <cofactor evidence="2">
        <name>Mn(2+)</name>
        <dbReference type="ChEBI" id="CHEBI:29035"/>
    </cofactor>
</comment>
<reference evidence="11" key="2">
    <citation type="submission" date="2020-09" db="EMBL/GenBank/DDBJ databases">
        <authorList>
            <person name="Sun Q."/>
            <person name="Sedlacek I."/>
        </authorList>
    </citation>
    <scope>NUCLEOTIDE SEQUENCE</scope>
    <source>
        <strain evidence="11">CCM 7905</strain>
    </source>
</reference>
<evidence type="ECO:0000313" key="11">
    <source>
        <dbReference type="EMBL" id="GGG15519.1"/>
    </source>
</evidence>
<dbReference type="GO" id="GO:0005829">
    <property type="term" value="C:cytosol"/>
    <property type="evidence" value="ECO:0007669"/>
    <property type="project" value="TreeGrafter"/>
</dbReference>
<evidence type="ECO:0000256" key="4">
    <source>
        <dbReference type="ARBA" id="ARBA00012574"/>
    </source>
</evidence>
<dbReference type="PANTHER" id="PTHR43226:SF4">
    <property type="entry name" value="XAA-PRO AMINOPEPTIDASE 3"/>
    <property type="match status" value="1"/>
</dbReference>
<dbReference type="GO" id="GO:0030145">
    <property type="term" value="F:manganese ion binding"/>
    <property type="evidence" value="ECO:0007669"/>
    <property type="project" value="InterPro"/>
</dbReference>
<proteinExistence type="inferred from homology"/>
<dbReference type="AlphaFoldDB" id="A0A917FZR9"/>
<evidence type="ECO:0000256" key="9">
    <source>
        <dbReference type="SAM" id="MobiDB-lite"/>
    </source>
</evidence>